<gene>
    <name evidence="5" type="ORF">IFM89_031923</name>
</gene>
<reference evidence="5 6" key="1">
    <citation type="submission" date="2020-10" db="EMBL/GenBank/DDBJ databases">
        <title>The Coptis chinensis genome and diversification of protoberbering-type alkaloids.</title>
        <authorList>
            <person name="Wang B."/>
            <person name="Shu S."/>
            <person name="Song C."/>
            <person name="Liu Y."/>
        </authorList>
    </citation>
    <scope>NUCLEOTIDE SEQUENCE [LARGE SCALE GENOMIC DNA]</scope>
    <source>
        <strain evidence="5">HL-2020</strain>
        <tissue evidence="5">Leaf</tissue>
    </source>
</reference>
<dbReference type="AlphaFoldDB" id="A0A835IS01"/>
<dbReference type="GO" id="GO:0009904">
    <property type="term" value="P:chloroplast accumulation movement"/>
    <property type="evidence" value="ECO:0007669"/>
    <property type="project" value="TreeGrafter"/>
</dbReference>
<dbReference type="Pfam" id="PF05701">
    <property type="entry name" value="WEMBL"/>
    <property type="match status" value="1"/>
</dbReference>
<dbReference type="GO" id="GO:0005829">
    <property type="term" value="C:cytosol"/>
    <property type="evidence" value="ECO:0007669"/>
    <property type="project" value="TreeGrafter"/>
</dbReference>
<feature type="compositionally biased region" description="Basic and acidic residues" evidence="4">
    <location>
        <begin position="581"/>
        <end position="590"/>
    </location>
</feature>
<feature type="coiled-coil region" evidence="3">
    <location>
        <begin position="108"/>
        <end position="335"/>
    </location>
</feature>
<keyword evidence="2 3" id="KW-0175">Coiled coil</keyword>
<feature type="compositionally biased region" description="Basic and acidic residues" evidence="4">
    <location>
        <begin position="554"/>
        <end position="564"/>
    </location>
</feature>
<dbReference type="PANTHER" id="PTHR32054">
    <property type="entry name" value="HEAVY CHAIN, PUTATIVE, EXPRESSED-RELATED-RELATED"/>
    <property type="match status" value="1"/>
</dbReference>
<organism evidence="5 6">
    <name type="scientific">Coptis chinensis</name>
    <dbReference type="NCBI Taxonomy" id="261450"/>
    <lineage>
        <taxon>Eukaryota</taxon>
        <taxon>Viridiplantae</taxon>
        <taxon>Streptophyta</taxon>
        <taxon>Embryophyta</taxon>
        <taxon>Tracheophyta</taxon>
        <taxon>Spermatophyta</taxon>
        <taxon>Magnoliopsida</taxon>
        <taxon>Ranunculales</taxon>
        <taxon>Ranunculaceae</taxon>
        <taxon>Coptidoideae</taxon>
        <taxon>Coptis</taxon>
    </lineage>
</organism>
<evidence type="ECO:0000256" key="4">
    <source>
        <dbReference type="SAM" id="MobiDB-lite"/>
    </source>
</evidence>
<name>A0A835IS01_9MAGN</name>
<evidence type="ECO:0000256" key="1">
    <source>
        <dbReference type="ARBA" id="ARBA00005485"/>
    </source>
</evidence>
<evidence type="ECO:0000313" key="5">
    <source>
        <dbReference type="EMBL" id="KAF9622519.1"/>
    </source>
</evidence>
<sequence>MMDSSLNGEDSDPVTTFHTTVNGTMPSNTANGVRTDEESIHDTEQSKEPTMSKVWVTTIPNNAHRRSYSYGYVKKVDPKEMVDTTAPIESVKEAVTKFGGIIDWKAHKIQAEEKRKLMELELEKSEEELLKYKKQAEATLDAKAKALDELDSIKRVKEELKLNLERAQREEQQAKQDSELANLRVKEMHQGIEEKRIKAEMAKEQDSSNWEKQLKQAEEELEKLNQHTLPEVEMKSKLDTATTLVLNLKAELEEYKEGKSYQEEEGNFRANQEPPVDRNQLVSHGEITSVRKELEEVRSNIEDVTAKVICLKVALTSLNSELEREKSAISTLKHREGSIASVTVASLEADPNNVLSEIALIQMEKGGKGEKEGREKMVEAPNQLQHAAQDTEQIKSSALLAHEAMLKAKEEGELLKVGAFTMDKRLHATQKEIEASLASERLALAAVMALEKSELAGSGSNENAPNGVTLSLEEYYTLSKTAHNVEEQANLKVAAAISQIEEAKESELRTLQRLKEMELEKAAKLEERRIAMEKDEKAKEGKLAIEQELRKWRTDNKQRRRASDVGHGALNLHRGSSSMDESNKPKRIERSVTAPVQTSPDEFMRLESVSDRCLLKKKKKKRSFFPRIVMFLARRKVQAPKAV</sequence>
<comment type="similarity">
    <text evidence="1">Belongs to the WEB family.</text>
</comment>
<dbReference type="EMBL" id="JADFTS010000002">
    <property type="protein sequence ID" value="KAF9622519.1"/>
    <property type="molecule type" value="Genomic_DNA"/>
</dbReference>
<dbReference type="InterPro" id="IPR008545">
    <property type="entry name" value="Web"/>
</dbReference>
<dbReference type="Proteomes" id="UP000631114">
    <property type="component" value="Unassembled WGS sequence"/>
</dbReference>
<accession>A0A835IS01</accession>
<proteinExistence type="inferred from homology"/>
<comment type="caution">
    <text evidence="5">The sequence shown here is derived from an EMBL/GenBank/DDBJ whole genome shotgun (WGS) entry which is preliminary data.</text>
</comment>
<dbReference type="PANTHER" id="PTHR32054:SF31">
    <property type="entry name" value="PROTEIN WEAK CHLOROPLAST MOVEMENT UNDER BLUE LIGHT 1"/>
    <property type="match status" value="1"/>
</dbReference>
<protein>
    <submittedName>
        <fullName evidence="5">Uncharacterized protein</fullName>
    </submittedName>
</protein>
<feature type="region of interest" description="Disordered" evidence="4">
    <location>
        <begin position="554"/>
        <end position="596"/>
    </location>
</feature>
<feature type="coiled-coil region" evidence="3">
    <location>
        <begin position="486"/>
        <end position="536"/>
    </location>
</feature>
<dbReference type="GO" id="GO:0009903">
    <property type="term" value="P:chloroplast avoidance movement"/>
    <property type="evidence" value="ECO:0007669"/>
    <property type="project" value="TreeGrafter"/>
</dbReference>
<dbReference type="OrthoDB" id="1931671at2759"/>
<feature type="compositionally biased region" description="Basic and acidic residues" evidence="4">
    <location>
        <begin position="34"/>
        <end position="47"/>
    </location>
</feature>
<feature type="compositionally biased region" description="Polar residues" evidence="4">
    <location>
        <begin position="1"/>
        <end position="32"/>
    </location>
</feature>
<evidence type="ECO:0000256" key="3">
    <source>
        <dbReference type="SAM" id="Coils"/>
    </source>
</evidence>
<evidence type="ECO:0000256" key="2">
    <source>
        <dbReference type="ARBA" id="ARBA00023054"/>
    </source>
</evidence>
<keyword evidence="6" id="KW-1185">Reference proteome</keyword>
<evidence type="ECO:0000313" key="6">
    <source>
        <dbReference type="Proteomes" id="UP000631114"/>
    </source>
</evidence>
<feature type="region of interest" description="Disordered" evidence="4">
    <location>
        <begin position="1"/>
        <end position="51"/>
    </location>
</feature>